<dbReference type="Proteomes" id="UP000184394">
    <property type="component" value="Unassembled WGS sequence"/>
</dbReference>
<feature type="transmembrane region" description="Helical" evidence="1">
    <location>
        <begin position="106"/>
        <end position="123"/>
    </location>
</feature>
<feature type="transmembrane region" description="Helical" evidence="1">
    <location>
        <begin position="79"/>
        <end position="100"/>
    </location>
</feature>
<dbReference type="OrthoDB" id="1820456at2"/>
<feature type="transmembrane region" description="Helical" evidence="1">
    <location>
        <begin position="144"/>
        <end position="163"/>
    </location>
</feature>
<keyword evidence="1" id="KW-0472">Membrane</keyword>
<keyword evidence="1" id="KW-0812">Transmembrane</keyword>
<sequence length="194" mass="22830">MRIKTTRQQHILRIKTTIRWVLYYLLIFLSFIIMTSGTLYKPILLVPLAIGIAINNNIYGSAVTGAVCGFLIDICCGKLFGYNAVILTFFCIAANLIFELYLKNRFINYLIITALVSYIQCWLDYKFYYQIWDYENVGRIFVRVSLRVWLYTVISSFFVYLLVKLVNRLLMPKEHLTIEEAINTNMQPENKRYN</sequence>
<proteinExistence type="predicted"/>
<evidence type="ECO:0000256" key="1">
    <source>
        <dbReference type="SAM" id="Phobius"/>
    </source>
</evidence>
<gene>
    <name evidence="2" type="ORF">SAMN04487860_105172</name>
</gene>
<accession>A0A1M7J737</accession>
<name>A0A1M7J737_RUMFL</name>
<dbReference type="AlphaFoldDB" id="A0A1M7J737"/>
<organism evidence="2 3">
    <name type="scientific">Ruminococcus flavefaciens</name>
    <dbReference type="NCBI Taxonomy" id="1265"/>
    <lineage>
        <taxon>Bacteria</taxon>
        <taxon>Bacillati</taxon>
        <taxon>Bacillota</taxon>
        <taxon>Clostridia</taxon>
        <taxon>Eubacteriales</taxon>
        <taxon>Oscillospiraceae</taxon>
        <taxon>Ruminococcus</taxon>
    </lineage>
</organism>
<protein>
    <submittedName>
        <fullName evidence="2">Rod shape-determining protein MreD</fullName>
    </submittedName>
</protein>
<evidence type="ECO:0000313" key="2">
    <source>
        <dbReference type="EMBL" id="SHM48795.1"/>
    </source>
</evidence>
<feature type="transmembrane region" description="Helical" evidence="1">
    <location>
        <begin position="21"/>
        <end position="40"/>
    </location>
</feature>
<dbReference type="EMBL" id="FRCT01000005">
    <property type="protein sequence ID" value="SHM48795.1"/>
    <property type="molecule type" value="Genomic_DNA"/>
</dbReference>
<evidence type="ECO:0000313" key="3">
    <source>
        <dbReference type="Proteomes" id="UP000184394"/>
    </source>
</evidence>
<feature type="transmembrane region" description="Helical" evidence="1">
    <location>
        <begin position="46"/>
        <end position="72"/>
    </location>
</feature>
<keyword evidence="1" id="KW-1133">Transmembrane helix</keyword>
<reference evidence="2 3" key="1">
    <citation type="submission" date="2016-11" db="EMBL/GenBank/DDBJ databases">
        <authorList>
            <person name="Jaros S."/>
            <person name="Januszkiewicz K."/>
            <person name="Wedrychowicz H."/>
        </authorList>
    </citation>
    <scope>NUCLEOTIDE SEQUENCE [LARGE SCALE GENOMIC DNA]</scope>
    <source>
        <strain evidence="2 3">Y1</strain>
    </source>
</reference>
<dbReference type="RefSeq" id="WP_072950241.1">
    <property type="nucleotide sequence ID" value="NZ_FRCT01000005.1"/>
</dbReference>